<accession>E8WWU8</accession>
<dbReference type="RefSeq" id="WP_013578754.1">
    <property type="nucleotide sequence ID" value="NC_015064.1"/>
</dbReference>
<proteinExistence type="predicted"/>
<sequence length="313" mass="32697">MRVGWVGGFLVVLGGVAGAQGVTARAADVREVHVAVQLRTENGDPVTDLEARDFKVLAGGSMTLPGEVRQPVEGAHHQAAGVPTRLLVVLQNVDPEGRASVGAKLGKVWKAGWSVSVLDAQGMESGYVSSAPALRLALAGVERRSSPRAAVGRLTSFAGRRVVFVVTQPGAALGGPTARGLLQSGVTVYHVGGNPLIQESTDENASMSPPVTNGATDAVNGGIVIPGGLSTYRKRGRETEEGSFSGAVRDALNDANGYYDLKVAVPVNVREVELGVRPKGREDEVRYVYAEPYEEGGLPPAVRVMNGKAWGGW</sequence>
<keyword evidence="2" id="KW-1185">Reference proteome</keyword>
<evidence type="ECO:0000313" key="1">
    <source>
        <dbReference type="EMBL" id="ADW67426.1"/>
    </source>
</evidence>
<gene>
    <name evidence="1" type="ordered locus">AciX9_0354</name>
</gene>
<dbReference type="PaxDb" id="1198114-AciX9_0354"/>
<dbReference type="STRING" id="1198114.AciX9_0354"/>
<organism evidence="2">
    <name type="scientific">Granulicella tundricola (strain ATCC BAA-1859 / DSM 23138 / MP5ACTX9)</name>
    <dbReference type="NCBI Taxonomy" id="1198114"/>
    <lineage>
        <taxon>Bacteria</taxon>
        <taxon>Pseudomonadati</taxon>
        <taxon>Acidobacteriota</taxon>
        <taxon>Terriglobia</taxon>
        <taxon>Terriglobales</taxon>
        <taxon>Acidobacteriaceae</taxon>
        <taxon>Granulicella</taxon>
    </lineage>
</organism>
<protein>
    <submittedName>
        <fullName evidence="1">Uncharacterized protein</fullName>
    </submittedName>
</protein>
<dbReference type="AlphaFoldDB" id="E8WWU8"/>
<reference evidence="2" key="1">
    <citation type="submission" date="2011-01" db="EMBL/GenBank/DDBJ databases">
        <title>Complete sequence of chromosome of Acidobacterium sp. MP5ACTX9.</title>
        <authorList>
            <consortium name="US DOE Joint Genome Institute"/>
            <person name="Lucas S."/>
            <person name="Copeland A."/>
            <person name="Lapidus A."/>
            <person name="Cheng J.-F."/>
            <person name="Goodwin L."/>
            <person name="Pitluck S."/>
            <person name="Teshima H."/>
            <person name="Detter J.C."/>
            <person name="Han C."/>
            <person name="Tapia R."/>
            <person name="Land M."/>
            <person name="Hauser L."/>
            <person name="Kyrpides N."/>
            <person name="Ivanova N."/>
            <person name="Ovchinnikova G."/>
            <person name="Pagani I."/>
            <person name="Rawat S.R."/>
            <person name="Mannisto M."/>
            <person name="Haggblom M.M."/>
            <person name="Woyke T."/>
        </authorList>
    </citation>
    <scope>NUCLEOTIDE SEQUENCE [LARGE SCALE GENOMIC DNA]</scope>
    <source>
        <strain evidence="2">MP5ACTX9</strain>
    </source>
</reference>
<dbReference type="HOGENOM" id="CLU_887860_0_0_0"/>
<evidence type="ECO:0000313" key="2">
    <source>
        <dbReference type="Proteomes" id="UP000000343"/>
    </source>
</evidence>
<dbReference type="KEGG" id="acm:AciX9_0354"/>
<name>E8WWU8_GRATM</name>
<dbReference type="EMBL" id="CP002480">
    <property type="protein sequence ID" value="ADW67426.1"/>
    <property type="molecule type" value="Genomic_DNA"/>
</dbReference>
<dbReference type="Proteomes" id="UP000000343">
    <property type="component" value="Chromosome"/>
</dbReference>